<organism evidence="2 3">
    <name type="scientific">Halalkalicoccus tibetensis</name>
    <dbReference type="NCBI Taxonomy" id="175632"/>
    <lineage>
        <taxon>Archaea</taxon>
        <taxon>Methanobacteriati</taxon>
        <taxon>Methanobacteriota</taxon>
        <taxon>Stenosarchaea group</taxon>
        <taxon>Halobacteria</taxon>
        <taxon>Halobacteriales</taxon>
        <taxon>Halococcaceae</taxon>
        <taxon>Halalkalicoccus</taxon>
    </lineage>
</organism>
<dbReference type="AlphaFoldDB" id="A0ABD5UZD8"/>
<dbReference type="InterPro" id="IPR024173">
    <property type="entry name" value="Pesterase_MJ0037-like"/>
</dbReference>
<protein>
    <submittedName>
        <fullName evidence="2">Metallophosphoesterase</fullName>
    </submittedName>
</protein>
<dbReference type="SUPFAM" id="SSF56300">
    <property type="entry name" value="Metallo-dependent phosphatases"/>
    <property type="match status" value="1"/>
</dbReference>
<dbReference type="Pfam" id="PF00149">
    <property type="entry name" value="Metallophos"/>
    <property type="match status" value="1"/>
</dbReference>
<gene>
    <name evidence="2" type="ORF">ACFQGH_05100</name>
</gene>
<dbReference type="EMBL" id="JBHSXQ010000001">
    <property type="protein sequence ID" value="MFC6904573.1"/>
    <property type="molecule type" value="Genomic_DNA"/>
</dbReference>
<dbReference type="Gene3D" id="3.60.21.10">
    <property type="match status" value="1"/>
</dbReference>
<dbReference type="RefSeq" id="WP_340603077.1">
    <property type="nucleotide sequence ID" value="NZ_JBBMXV010000001.1"/>
</dbReference>
<evidence type="ECO:0000313" key="2">
    <source>
        <dbReference type="EMBL" id="MFC6904573.1"/>
    </source>
</evidence>
<sequence length="256" mass="27583">MALVEPIPGEPAASAELGPERALVLADFHAGIEQALRYENGVEVASRAEQRREHVERLLGETDADRLVVLGDFMHSIGGPGGAERGEIEVLLEGLSVPVTVVKGNHDGDIESIVGDARSPRTPGEIPEVTVTPGSGCRLGDVGFCHGHSWPAPEVLGARMVCVGHEHPQVRLTDEVGGTRTERVWLRGALSREPFADRIEAWSDTDLVVFPAFNELMGGTWVNVRGEFLCPFLPEGLDGGEAYLLDGTRLGLYHEI</sequence>
<evidence type="ECO:0000313" key="3">
    <source>
        <dbReference type="Proteomes" id="UP001596312"/>
    </source>
</evidence>
<keyword evidence="3" id="KW-1185">Reference proteome</keyword>
<accession>A0ABD5UZD8</accession>
<evidence type="ECO:0000259" key="1">
    <source>
        <dbReference type="Pfam" id="PF00149"/>
    </source>
</evidence>
<dbReference type="Proteomes" id="UP001596312">
    <property type="component" value="Unassembled WGS sequence"/>
</dbReference>
<dbReference type="CDD" id="cd07391">
    <property type="entry name" value="MPP_PF1019"/>
    <property type="match status" value="1"/>
</dbReference>
<reference evidence="2 3" key="1">
    <citation type="journal article" date="2019" name="Int. J. Syst. Evol. Microbiol.">
        <title>The Global Catalogue of Microorganisms (GCM) 10K type strain sequencing project: providing services to taxonomists for standard genome sequencing and annotation.</title>
        <authorList>
            <consortium name="The Broad Institute Genomics Platform"/>
            <consortium name="The Broad Institute Genome Sequencing Center for Infectious Disease"/>
            <person name="Wu L."/>
            <person name="Ma J."/>
        </authorList>
    </citation>
    <scope>NUCLEOTIDE SEQUENCE [LARGE SCALE GENOMIC DNA]</scope>
    <source>
        <strain evidence="2 3">CGMCC 1.3240</strain>
    </source>
</reference>
<dbReference type="InterPro" id="IPR004843">
    <property type="entry name" value="Calcineurin-like_PHP"/>
</dbReference>
<dbReference type="PANTHER" id="PTHR39323:SF1">
    <property type="entry name" value="BLR1149 PROTEIN"/>
    <property type="match status" value="1"/>
</dbReference>
<dbReference type="PANTHER" id="PTHR39323">
    <property type="entry name" value="BLR1149 PROTEIN"/>
    <property type="match status" value="1"/>
</dbReference>
<name>A0ABD5UZD8_9EURY</name>
<comment type="caution">
    <text evidence="2">The sequence shown here is derived from an EMBL/GenBank/DDBJ whole genome shotgun (WGS) entry which is preliminary data.</text>
</comment>
<dbReference type="PIRSF" id="PIRSF000887">
    <property type="entry name" value="Pesterase_MJ0037"/>
    <property type="match status" value="1"/>
</dbReference>
<feature type="domain" description="Calcineurin-like phosphoesterase" evidence="1">
    <location>
        <begin position="21"/>
        <end position="148"/>
    </location>
</feature>
<proteinExistence type="predicted"/>
<dbReference type="InterPro" id="IPR029052">
    <property type="entry name" value="Metallo-depent_PP-like"/>
</dbReference>